<evidence type="ECO:0000256" key="1">
    <source>
        <dbReference type="SAM" id="MobiDB-lite"/>
    </source>
</evidence>
<sequence>MATTTFTKLISLVAYDATLTERPDDFYLRAKTMPDTIDLHAVARETALRLGGKNEDEVYTLLNAAESVKCDALSSGYIVATPTALMQPCASGTVLKADLSKAPDRTKVKVYATLSMGPALRQSMEACQLEIFTQPAVVGPLLNGAVAATRTTADGATTRVPLPGKNITLTGRNLKLAGTDPAVGVTFTSVETPSKKVFVPAEDVTINEPKRLIFVLPATVTDGLWRVSISTQYGSGSSRVVKNLRTYELDEPIAVGTAAEEGGSGSGGGQGGGGGIIDPDPLG</sequence>
<evidence type="ECO:0000313" key="4">
    <source>
        <dbReference type="Proteomes" id="UP000184192"/>
    </source>
</evidence>
<protein>
    <recommendedName>
        <fullName evidence="2">DUF4469 domain-containing protein</fullName>
    </recommendedName>
</protein>
<feature type="domain" description="DUF4469" evidence="2">
    <location>
        <begin position="163"/>
        <end position="247"/>
    </location>
</feature>
<evidence type="ECO:0000313" key="3">
    <source>
        <dbReference type="EMBL" id="SHI52746.1"/>
    </source>
</evidence>
<dbReference type="CDD" id="cd12843">
    <property type="entry name" value="Bvu_2165_C_like"/>
    <property type="match status" value="1"/>
</dbReference>
<dbReference type="AlphaFoldDB" id="A0A1M6BVC4"/>
<name>A0A1M6BVC4_9BACE</name>
<dbReference type="Proteomes" id="UP000184192">
    <property type="component" value="Unassembled WGS sequence"/>
</dbReference>
<accession>A0A1M6BVC4</accession>
<dbReference type="Pfam" id="PF14734">
    <property type="entry name" value="DUF4469"/>
    <property type="match status" value="1"/>
</dbReference>
<feature type="region of interest" description="Disordered" evidence="1">
    <location>
        <begin position="256"/>
        <end position="283"/>
    </location>
</feature>
<dbReference type="eggNOG" id="ENOG5033SW8">
    <property type="taxonomic scope" value="Bacteria"/>
</dbReference>
<keyword evidence="4" id="KW-1185">Reference proteome</keyword>
<evidence type="ECO:0000259" key="2">
    <source>
        <dbReference type="Pfam" id="PF14734"/>
    </source>
</evidence>
<organism evidence="3 4">
    <name type="scientific">Bacteroides stercorirosoris</name>
    <dbReference type="NCBI Taxonomy" id="871324"/>
    <lineage>
        <taxon>Bacteria</taxon>
        <taxon>Pseudomonadati</taxon>
        <taxon>Bacteroidota</taxon>
        <taxon>Bacteroidia</taxon>
        <taxon>Bacteroidales</taxon>
        <taxon>Bacteroidaceae</taxon>
        <taxon>Bacteroides</taxon>
    </lineage>
</organism>
<dbReference type="InterPro" id="IPR027824">
    <property type="entry name" value="DUF4469"/>
</dbReference>
<reference evidence="4" key="1">
    <citation type="submission" date="2016-11" db="EMBL/GenBank/DDBJ databases">
        <authorList>
            <person name="Varghese N."/>
            <person name="Submissions S."/>
        </authorList>
    </citation>
    <scope>NUCLEOTIDE SEQUENCE [LARGE SCALE GENOMIC DNA]</scope>
    <source>
        <strain evidence="4">DSM 26884</strain>
    </source>
</reference>
<gene>
    <name evidence="3" type="ORF">SAMN05444350_103178</name>
</gene>
<dbReference type="EMBL" id="FQZN01000003">
    <property type="protein sequence ID" value="SHI52746.1"/>
    <property type="molecule type" value="Genomic_DNA"/>
</dbReference>
<feature type="compositionally biased region" description="Gly residues" evidence="1">
    <location>
        <begin position="262"/>
        <end position="276"/>
    </location>
</feature>
<dbReference type="Gene3D" id="2.70.50.70">
    <property type="match status" value="1"/>
</dbReference>
<proteinExistence type="predicted"/>